<dbReference type="Pfam" id="PF04892">
    <property type="entry name" value="VanZ"/>
    <property type="match status" value="1"/>
</dbReference>
<protein>
    <submittedName>
        <fullName evidence="4">VanZ family protein</fullName>
    </submittedName>
</protein>
<keyword evidence="1" id="KW-0472">Membrane</keyword>
<feature type="transmembrane region" description="Helical" evidence="1">
    <location>
        <begin position="114"/>
        <end position="130"/>
    </location>
</feature>
<comment type="caution">
    <text evidence="4">The sequence shown here is derived from an EMBL/GenBank/DDBJ whole genome shotgun (WGS) entry which is preliminary data.</text>
</comment>
<reference evidence="5" key="1">
    <citation type="submission" date="2018-03" db="EMBL/GenBank/DDBJ databases">
        <title>Lachnoclostridium SNUG30370 gen.nov., sp.nov., isolated from human faeces.</title>
        <authorList>
            <person name="Seo B."/>
            <person name="Jeon K."/>
            <person name="Ko G."/>
        </authorList>
    </citation>
    <scope>NUCLEOTIDE SEQUENCE [LARGE SCALE GENOMIC DNA]</scope>
    <source>
        <strain evidence="5">SNUG30370</strain>
    </source>
</reference>
<feature type="domain" description="VanZ-like" evidence="2">
    <location>
        <begin position="7"/>
        <end position="129"/>
    </location>
</feature>
<dbReference type="NCBIfam" id="NF037970">
    <property type="entry name" value="vanZ_1"/>
    <property type="match status" value="1"/>
</dbReference>
<dbReference type="PANTHER" id="PTHR28008:SF1">
    <property type="entry name" value="DOMAIN PROTEIN, PUTATIVE (AFU_ORTHOLOGUE AFUA_3G10980)-RELATED"/>
    <property type="match status" value="1"/>
</dbReference>
<keyword evidence="5" id="KW-1185">Reference proteome</keyword>
<accession>A0A2T3FWG5</accession>
<evidence type="ECO:0000313" key="3">
    <source>
        <dbReference type="EMBL" id="MCB8610590.1"/>
    </source>
</evidence>
<sequence length="139" mass="16151">MKKNKYLILTILWMLFIFVMSQTPGNDSSKQSNFIVDIIIHILPITRDTLSFIVRKCAHMTEYAILTFLLYKTFVHKQNPLIKSFLFTVLYACSDEFHQLFIPGRAGQIRDVCIDSTGALIMILIIYFILKRKEKKIGS</sequence>
<evidence type="ECO:0000313" key="4">
    <source>
        <dbReference type="EMBL" id="PST39634.1"/>
    </source>
</evidence>
<dbReference type="AlphaFoldDB" id="A0A2T3FWG5"/>
<organism evidence="4 5">
    <name type="scientific">Faecalibacillus faecis</name>
    <dbReference type="NCBI Taxonomy" id="1982628"/>
    <lineage>
        <taxon>Bacteria</taxon>
        <taxon>Bacillati</taxon>
        <taxon>Bacillota</taxon>
        <taxon>Erysipelotrichia</taxon>
        <taxon>Erysipelotrichales</taxon>
        <taxon>Coprobacillaceae</taxon>
        <taxon>Faecalibacillus</taxon>
    </lineage>
</organism>
<dbReference type="PANTHER" id="PTHR28008">
    <property type="entry name" value="DOMAIN PROTEIN, PUTATIVE (AFU_ORTHOLOGUE AFUA_3G10980)-RELATED"/>
    <property type="match status" value="1"/>
</dbReference>
<evidence type="ECO:0000256" key="1">
    <source>
        <dbReference type="SAM" id="Phobius"/>
    </source>
</evidence>
<reference evidence="4" key="2">
    <citation type="journal article" date="2019" name="Int. J. Syst. Evol. Microbiol.">
        <title>Faecalibacillus intestinalis gen. nov., sp. nov. and Faecalibacillus faecis sp. nov., isolated from human faeces.</title>
        <authorList>
            <person name="Seo B."/>
            <person name="Jeon K."/>
            <person name="Baek I."/>
            <person name="Lee Y.M."/>
            <person name="Baek K."/>
            <person name="Ko G."/>
        </authorList>
    </citation>
    <scope>NUCLEOTIDE SEQUENCE</scope>
    <source>
        <strain evidence="4">SNUG30370</strain>
    </source>
</reference>
<evidence type="ECO:0000313" key="5">
    <source>
        <dbReference type="Proteomes" id="UP000241201"/>
    </source>
</evidence>
<dbReference type="Proteomes" id="UP001198439">
    <property type="component" value="Unassembled WGS sequence"/>
</dbReference>
<dbReference type="GeneID" id="77471247"/>
<keyword evidence="1" id="KW-1133">Transmembrane helix</keyword>
<keyword evidence="1" id="KW-0812">Transmembrane</keyword>
<reference evidence="3" key="3">
    <citation type="submission" date="2021-10" db="EMBL/GenBank/DDBJ databases">
        <title>Collection of gut derived symbiotic bacterial strains cultured from healthy donors.</title>
        <authorList>
            <person name="Lin H."/>
            <person name="Littmann E."/>
            <person name="Kohout C."/>
            <person name="Pamer E.G."/>
        </authorList>
    </citation>
    <scope>NUCLEOTIDE SEQUENCE</scope>
    <source>
        <strain evidence="3">DFI.4.48</strain>
    </source>
</reference>
<dbReference type="InterPro" id="IPR016747">
    <property type="entry name" value="Phosphotransbutyrylase"/>
</dbReference>
<dbReference type="InterPro" id="IPR006976">
    <property type="entry name" value="VanZ-like"/>
</dbReference>
<name>A0A2T3FWG5_9FIRM</name>
<gene>
    <name evidence="4" type="ORF">C7U55_09105</name>
    <name evidence="3" type="ORF">LJD69_08285</name>
</gene>
<dbReference type="EMBL" id="PYLP01000012">
    <property type="protein sequence ID" value="PST39634.1"/>
    <property type="molecule type" value="Genomic_DNA"/>
</dbReference>
<dbReference type="Proteomes" id="UP000241201">
    <property type="component" value="Unassembled WGS sequence"/>
</dbReference>
<dbReference type="EMBL" id="JAJDKZ010000020">
    <property type="protein sequence ID" value="MCB8610590.1"/>
    <property type="molecule type" value="Genomic_DNA"/>
</dbReference>
<evidence type="ECO:0000259" key="2">
    <source>
        <dbReference type="Pfam" id="PF04892"/>
    </source>
</evidence>
<dbReference type="PIRSF" id="PIRSF019083">
    <property type="entry name" value="UCP019083_VanZ"/>
    <property type="match status" value="1"/>
</dbReference>
<dbReference type="RefSeq" id="WP_106988303.1">
    <property type="nucleotide sequence ID" value="NZ_DBGCOW010000069.1"/>
</dbReference>
<proteinExistence type="predicted"/>